<evidence type="ECO:0000256" key="2">
    <source>
        <dbReference type="ARBA" id="ARBA00022857"/>
    </source>
</evidence>
<dbReference type="Gene3D" id="3.40.50.720">
    <property type="entry name" value="NAD(P)-binding Rossmann-like Domain"/>
    <property type="match status" value="1"/>
</dbReference>
<dbReference type="InterPro" id="IPR036291">
    <property type="entry name" value="NAD(P)-bd_dom_sf"/>
</dbReference>
<comment type="similarity">
    <text evidence="1">Belongs to the short-chain dehydrogenases/reductases (SDR) family.</text>
</comment>
<dbReference type="PRINTS" id="PR00080">
    <property type="entry name" value="SDRFAMILY"/>
</dbReference>
<dbReference type="GO" id="GO:0016616">
    <property type="term" value="F:oxidoreductase activity, acting on the CH-OH group of donors, NAD or NADP as acceptor"/>
    <property type="evidence" value="ECO:0007669"/>
    <property type="project" value="TreeGrafter"/>
</dbReference>
<organism evidence="4 5">
    <name type="scientific">Cladophialophora psammophila CBS 110553</name>
    <dbReference type="NCBI Taxonomy" id="1182543"/>
    <lineage>
        <taxon>Eukaryota</taxon>
        <taxon>Fungi</taxon>
        <taxon>Dikarya</taxon>
        <taxon>Ascomycota</taxon>
        <taxon>Pezizomycotina</taxon>
        <taxon>Eurotiomycetes</taxon>
        <taxon>Chaetothyriomycetidae</taxon>
        <taxon>Chaetothyriales</taxon>
        <taxon>Herpotrichiellaceae</taxon>
        <taxon>Cladophialophora</taxon>
    </lineage>
</organism>
<gene>
    <name evidence="4" type="ORF">A1O5_04037</name>
</gene>
<dbReference type="AlphaFoldDB" id="W9XRI1"/>
<dbReference type="FunFam" id="3.40.50.720:FF:000084">
    <property type="entry name" value="Short-chain dehydrogenase reductase"/>
    <property type="match status" value="1"/>
</dbReference>
<name>W9XRI1_9EURO</name>
<evidence type="ECO:0000313" key="5">
    <source>
        <dbReference type="Proteomes" id="UP000019471"/>
    </source>
</evidence>
<comment type="caution">
    <text evidence="4">The sequence shown here is derived from an EMBL/GenBank/DDBJ whole genome shotgun (WGS) entry which is preliminary data.</text>
</comment>
<dbReference type="OrthoDB" id="47007at2759"/>
<evidence type="ECO:0000256" key="1">
    <source>
        <dbReference type="ARBA" id="ARBA00006484"/>
    </source>
</evidence>
<dbReference type="Pfam" id="PF13561">
    <property type="entry name" value="adh_short_C2"/>
    <property type="match status" value="1"/>
</dbReference>
<dbReference type="SUPFAM" id="SSF51735">
    <property type="entry name" value="NAD(P)-binding Rossmann-fold domains"/>
    <property type="match status" value="1"/>
</dbReference>
<evidence type="ECO:0000256" key="3">
    <source>
        <dbReference type="SAM" id="MobiDB-lite"/>
    </source>
</evidence>
<proteinExistence type="inferred from homology"/>
<dbReference type="RefSeq" id="XP_007742836.1">
    <property type="nucleotide sequence ID" value="XM_007744646.1"/>
</dbReference>
<dbReference type="InterPro" id="IPR020904">
    <property type="entry name" value="Sc_DH/Rdtase_CS"/>
</dbReference>
<dbReference type="HOGENOM" id="CLU_010194_1_0_1"/>
<dbReference type="Proteomes" id="UP000019471">
    <property type="component" value="Unassembled WGS sequence"/>
</dbReference>
<protein>
    <submittedName>
        <fullName evidence="4">3-oxoacyl-[acyl-carrier protein] reductase</fullName>
    </submittedName>
</protein>
<dbReference type="PRINTS" id="PR00081">
    <property type="entry name" value="GDHRDH"/>
</dbReference>
<reference evidence="4 5" key="1">
    <citation type="submission" date="2013-03" db="EMBL/GenBank/DDBJ databases">
        <title>The Genome Sequence of Cladophialophora psammophila CBS 110553.</title>
        <authorList>
            <consortium name="The Broad Institute Genomics Platform"/>
            <person name="Cuomo C."/>
            <person name="de Hoog S."/>
            <person name="Gorbushina A."/>
            <person name="Walker B."/>
            <person name="Young S.K."/>
            <person name="Zeng Q."/>
            <person name="Gargeya S."/>
            <person name="Fitzgerald M."/>
            <person name="Haas B."/>
            <person name="Abouelleil A."/>
            <person name="Allen A.W."/>
            <person name="Alvarado L."/>
            <person name="Arachchi H.M."/>
            <person name="Berlin A.M."/>
            <person name="Chapman S.B."/>
            <person name="Gainer-Dewar J."/>
            <person name="Goldberg J."/>
            <person name="Griggs A."/>
            <person name="Gujja S."/>
            <person name="Hansen M."/>
            <person name="Howarth C."/>
            <person name="Imamovic A."/>
            <person name="Ireland A."/>
            <person name="Larimer J."/>
            <person name="McCowan C."/>
            <person name="Murphy C."/>
            <person name="Pearson M."/>
            <person name="Poon T.W."/>
            <person name="Priest M."/>
            <person name="Roberts A."/>
            <person name="Saif S."/>
            <person name="Shea T."/>
            <person name="Sisk P."/>
            <person name="Sykes S."/>
            <person name="Wortman J."/>
            <person name="Nusbaum C."/>
            <person name="Birren B."/>
        </authorList>
    </citation>
    <scope>NUCLEOTIDE SEQUENCE [LARGE SCALE GENOMIC DNA]</scope>
    <source>
        <strain evidence="4 5">CBS 110553</strain>
    </source>
</reference>
<dbReference type="CDD" id="cd05233">
    <property type="entry name" value="SDR_c"/>
    <property type="match status" value="1"/>
</dbReference>
<keyword evidence="2" id="KW-0521">NADP</keyword>
<dbReference type="InterPro" id="IPR002347">
    <property type="entry name" value="SDR_fam"/>
</dbReference>
<dbReference type="eggNOG" id="KOG0725">
    <property type="taxonomic scope" value="Eukaryota"/>
</dbReference>
<sequence>MSNIAPQKYGLHLLRSGHRGSQRTSPRLVTANEQRRLRFLSYGSSRLGRLDSKRIIITGGAQGIGESIVRKFASEGASITSMDLNDSVGARVAAEATKAGPGKVSYLSVDVSSKESVTKAFVEATQKMGGLDVMVNVAGVQKNALAHDPPLDVLERVTKVNIWGTIFTNATAFTLMKESGKGGAIINFGSEAGLTAERDNSVYGMSKGAVHTWTRSVAREWGLSNVRVNAVLPYVATPMYYRYRDALSPEELKNHEQLLKEFPLGGNLGDPTRDLAPVLVFLASDDSHWMTGQLFPVDGGHVAVR</sequence>
<evidence type="ECO:0000313" key="4">
    <source>
        <dbReference type="EMBL" id="EXJ72889.1"/>
    </source>
</evidence>
<feature type="region of interest" description="Disordered" evidence="3">
    <location>
        <begin position="1"/>
        <end position="26"/>
    </location>
</feature>
<accession>W9XRI1</accession>
<dbReference type="PANTHER" id="PTHR42760">
    <property type="entry name" value="SHORT-CHAIN DEHYDROGENASES/REDUCTASES FAMILY MEMBER"/>
    <property type="match status" value="1"/>
</dbReference>
<dbReference type="EMBL" id="AMGX01000005">
    <property type="protein sequence ID" value="EXJ72889.1"/>
    <property type="molecule type" value="Genomic_DNA"/>
</dbReference>
<dbReference type="STRING" id="1182543.W9XRI1"/>
<dbReference type="GeneID" id="19188763"/>
<dbReference type="PROSITE" id="PS00061">
    <property type="entry name" value="ADH_SHORT"/>
    <property type="match status" value="1"/>
</dbReference>
<keyword evidence="5" id="KW-1185">Reference proteome</keyword>